<name>A0A1B8RSX9_9CLOT</name>
<dbReference type="AlphaFoldDB" id="A0A1B8RSX9"/>
<comment type="caution">
    <text evidence="3">The sequence shown here is derived from an EMBL/GenBank/DDBJ whole genome shotgun (WGS) entry which is preliminary data.</text>
</comment>
<dbReference type="PANTHER" id="PTHR30461">
    <property type="entry name" value="DNA-INVERTASE FROM LAMBDOID PROPHAGE"/>
    <property type="match status" value="1"/>
</dbReference>
<dbReference type="Gene3D" id="3.90.1750.20">
    <property type="entry name" value="Putative Large Serine Recombinase, Chain B, Domain 2"/>
    <property type="match status" value="1"/>
</dbReference>
<protein>
    <submittedName>
        <fullName evidence="3">Resolvase</fullName>
    </submittedName>
</protein>
<dbReference type="Proteomes" id="UP000092714">
    <property type="component" value="Unassembled WGS sequence"/>
</dbReference>
<dbReference type="SMART" id="SM00857">
    <property type="entry name" value="Resolvase"/>
    <property type="match status" value="1"/>
</dbReference>
<dbReference type="SUPFAM" id="SSF53041">
    <property type="entry name" value="Resolvase-like"/>
    <property type="match status" value="1"/>
</dbReference>
<dbReference type="InterPro" id="IPR036162">
    <property type="entry name" value="Resolvase-like_N_sf"/>
</dbReference>
<keyword evidence="4" id="KW-1185">Reference proteome</keyword>
<evidence type="ECO:0000259" key="2">
    <source>
        <dbReference type="PROSITE" id="PS51737"/>
    </source>
</evidence>
<dbReference type="EMBL" id="MAPZ01000010">
    <property type="protein sequence ID" value="OBY11938.1"/>
    <property type="molecule type" value="Genomic_DNA"/>
</dbReference>
<dbReference type="CDD" id="cd03768">
    <property type="entry name" value="SR_ResInv"/>
    <property type="match status" value="1"/>
</dbReference>
<organism evidence="3 4">
    <name type="scientific">Clostridium paraputrificum</name>
    <dbReference type="NCBI Taxonomy" id="29363"/>
    <lineage>
        <taxon>Bacteria</taxon>
        <taxon>Bacillati</taxon>
        <taxon>Bacillota</taxon>
        <taxon>Clostridia</taxon>
        <taxon>Eubacteriales</taxon>
        <taxon>Clostridiaceae</taxon>
        <taxon>Clostridium</taxon>
    </lineage>
</organism>
<gene>
    <name evidence="3" type="ORF">CP373A1_03175</name>
</gene>
<dbReference type="PROSITE" id="PS51736">
    <property type="entry name" value="RECOMBINASES_3"/>
    <property type="match status" value="1"/>
</dbReference>
<dbReference type="Pfam" id="PF00239">
    <property type="entry name" value="Resolvase"/>
    <property type="match status" value="1"/>
</dbReference>
<dbReference type="InterPro" id="IPR011109">
    <property type="entry name" value="DNA_bind_recombinase_dom"/>
</dbReference>
<dbReference type="InterPro" id="IPR038109">
    <property type="entry name" value="DNA_bind_recomb_sf"/>
</dbReference>
<dbReference type="Pfam" id="PF13408">
    <property type="entry name" value="Zn_ribbon_recom"/>
    <property type="match status" value="1"/>
</dbReference>
<proteinExistence type="predicted"/>
<evidence type="ECO:0000313" key="3">
    <source>
        <dbReference type="EMBL" id="OBY11938.1"/>
    </source>
</evidence>
<feature type="domain" description="Resolvase/invertase-type recombinase catalytic" evidence="1">
    <location>
        <begin position="3"/>
        <end position="151"/>
    </location>
</feature>
<sequence>MGNVAIYSRKSKFTGKGESIENQILKCKQFIEFKFSMDPSEVEIFIDEGFTGRNTNRPQYKELMKKVKAGEIEHIVLYQLNRFGRNARDIHNSLQECMDHNCIIYSAQEGFDSATSFGRAIIGIMASLAQLETEQLGERVKDNMYTLAKMGRWLGGQSPLGFNGEREYYIDDNGKERSVTKLVENQEEMNIVKAIYNKYLEEKSLSQVGKWSLTNNFKGKNGGNLDKSALNVILQNPVYVKANKAVFEFFKSKGYDVYGVPNGHGMLRYGKENNIVASAKHKGIIPASDWLEVQSILSSNAYKAPRLGKTNTALLTGILKCKCGSNMRVTYGKANKNGLKQFYYTCNMKNASGGTRCNSKNINGIKLEENLVKYLTSYNKDIFIKEIKNILATTEEINKANDIDNINLSIDNSNKSITKLLNKLKLVDDEDISKIILDEIKYEKNKIKELESKKKVALENESSLALTQQDLFEIATSLEDFCKNFDKLTFEEKKKRLSYLIDTIIYDEGTFSINFNIKKKLDNCFNLLSNLSNKFLSHFSTSCRSHMYRHPSWP</sequence>
<reference evidence="3 4" key="1">
    <citation type="submission" date="2016-06" db="EMBL/GenBank/DDBJ databases">
        <authorList>
            <person name="Kjaerup R.B."/>
            <person name="Dalgaard T.S."/>
            <person name="Juul-Madsen H.R."/>
        </authorList>
    </citation>
    <scope>NUCLEOTIDE SEQUENCE [LARGE SCALE GENOMIC DNA]</scope>
    <source>
        <strain evidence="3 4">373-A1</strain>
    </source>
</reference>
<feature type="domain" description="Recombinase" evidence="2">
    <location>
        <begin position="159"/>
        <end position="303"/>
    </location>
</feature>
<dbReference type="OrthoDB" id="9781670at2"/>
<dbReference type="GO" id="GO:0000150">
    <property type="term" value="F:DNA strand exchange activity"/>
    <property type="evidence" value="ECO:0007669"/>
    <property type="project" value="InterPro"/>
</dbReference>
<dbReference type="GO" id="GO:0003677">
    <property type="term" value="F:DNA binding"/>
    <property type="evidence" value="ECO:0007669"/>
    <property type="project" value="InterPro"/>
</dbReference>
<dbReference type="Pfam" id="PF07508">
    <property type="entry name" value="Recombinase"/>
    <property type="match status" value="1"/>
</dbReference>
<dbReference type="RefSeq" id="WP_065254350.1">
    <property type="nucleotide sequence ID" value="NZ_MAPZ01000010.1"/>
</dbReference>
<evidence type="ECO:0000259" key="1">
    <source>
        <dbReference type="PROSITE" id="PS51736"/>
    </source>
</evidence>
<accession>A0A1B8RSX9</accession>
<dbReference type="InterPro" id="IPR006119">
    <property type="entry name" value="Resolv_N"/>
</dbReference>
<dbReference type="PROSITE" id="PS51737">
    <property type="entry name" value="RECOMBINASE_DNA_BIND"/>
    <property type="match status" value="1"/>
</dbReference>
<dbReference type="Gene3D" id="3.40.50.1390">
    <property type="entry name" value="Resolvase, N-terminal catalytic domain"/>
    <property type="match status" value="1"/>
</dbReference>
<dbReference type="InterPro" id="IPR050639">
    <property type="entry name" value="SSR_resolvase"/>
</dbReference>
<dbReference type="PANTHER" id="PTHR30461:SF23">
    <property type="entry name" value="DNA RECOMBINASE-RELATED"/>
    <property type="match status" value="1"/>
</dbReference>
<evidence type="ECO:0000313" key="4">
    <source>
        <dbReference type="Proteomes" id="UP000092714"/>
    </source>
</evidence>
<dbReference type="InterPro" id="IPR025827">
    <property type="entry name" value="Zn_ribbon_recom_dom"/>
</dbReference>